<protein>
    <recommendedName>
        <fullName evidence="3">PKD domain-containing protein</fullName>
    </recommendedName>
</protein>
<feature type="region of interest" description="Disordered" evidence="1">
    <location>
        <begin position="1"/>
        <end position="73"/>
    </location>
</feature>
<dbReference type="EMBL" id="CP097160">
    <property type="protein sequence ID" value="UQN15534.1"/>
    <property type="molecule type" value="Genomic_DNA"/>
</dbReference>
<gene>
    <name evidence="2" type="ORF">M3M28_03480</name>
</gene>
<evidence type="ECO:0000256" key="1">
    <source>
        <dbReference type="SAM" id="MobiDB-lite"/>
    </source>
</evidence>
<evidence type="ECO:0008006" key="3">
    <source>
        <dbReference type="Google" id="ProtNLM"/>
    </source>
</evidence>
<accession>A0ABY4MYQ8</accession>
<proteinExistence type="predicted"/>
<feature type="compositionally biased region" description="Gly residues" evidence="1">
    <location>
        <begin position="10"/>
        <end position="33"/>
    </location>
</feature>
<evidence type="ECO:0000313" key="2">
    <source>
        <dbReference type="EMBL" id="UQN15534.1"/>
    </source>
</evidence>
<organism evidence="2">
    <name type="scientific">Gulosibacter sediminis</name>
    <dbReference type="NCBI Taxonomy" id="1729695"/>
    <lineage>
        <taxon>Bacteria</taxon>
        <taxon>Bacillati</taxon>
        <taxon>Actinomycetota</taxon>
        <taxon>Actinomycetes</taxon>
        <taxon>Micrococcales</taxon>
        <taxon>Microbacteriaceae</taxon>
        <taxon>Gulosibacter</taxon>
    </lineage>
</organism>
<sequence>MDVSIDYSQGSGGSGGSGGGSSGGGSGDSGGGTSYVPEGPCVNGTAEERCLDGLDFGDPAPADNNTSGPAPLPDVIQVTDLANVTPAQAQLFMEPNGWAILGQPVNFWTTASAHSVGATVLGHEVTVTFTPVSTTYDYGDGTSQTLETPGSSWADQGLPELSDTHTSHRYDSKDPVTVVATINYSATVTTDGRTITVNGTVQNLTGTLSFDLYESDTYLSANP</sequence>
<name>A0ABY4MYQ8_9MICO</name>
<reference evidence="2" key="1">
    <citation type="submission" date="2022-05" db="EMBL/GenBank/DDBJ databases">
        <title>Complete genome sequence of toluene-degrading Gulosibacter sediminis strain ACHW.36C.</title>
        <authorList>
            <person name="Wai A.C."/>
            <person name="Lai G.K."/>
            <person name="Griffin S.D."/>
            <person name="Leung F.C."/>
        </authorList>
    </citation>
    <scope>NUCLEOTIDE SEQUENCE [LARGE SCALE GENOMIC DNA]</scope>
    <source>
        <strain evidence="2">ACHW.36C</strain>
    </source>
</reference>